<name>A0A1H0SFE8_9HYPH</name>
<keyword evidence="2" id="KW-1185">Reference proteome</keyword>
<accession>A0A1H0SFE8</accession>
<gene>
    <name evidence="1" type="ORF">SAMN04488061_2866</name>
</gene>
<comment type="caution">
    <text evidence="1">The sequence shown here is derived from an EMBL/GenBank/DDBJ whole genome shotgun (WGS) entry which is preliminary data.</text>
</comment>
<evidence type="ECO:0000313" key="1">
    <source>
        <dbReference type="EMBL" id="SDP40239.1"/>
    </source>
</evidence>
<protein>
    <submittedName>
        <fullName evidence="1">Uncharacterized protein</fullName>
    </submittedName>
</protein>
<proteinExistence type="predicted"/>
<reference evidence="1 2" key="1">
    <citation type="submission" date="2016-10" db="EMBL/GenBank/DDBJ databases">
        <authorList>
            <person name="Varghese N."/>
            <person name="Submissions S."/>
        </authorList>
    </citation>
    <scope>NUCLEOTIDE SEQUENCE [LARGE SCALE GENOMIC DNA]</scope>
    <source>
        <strain evidence="1 2">CGMCC 1.6497</strain>
    </source>
</reference>
<dbReference type="EMBL" id="FNJC01000004">
    <property type="protein sequence ID" value="SDP40239.1"/>
    <property type="molecule type" value="Genomic_DNA"/>
</dbReference>
<dbReference type="Proteomes" id="UP000198795">
    <property type="component" value="Unassembled WGS sequence"/>
</dbReference>
<evidence type="ECO:0000313" key="2">
    <source>
        <dbReference type="Proteomes" id="UP000198795"/>
    </source>
</evidence>
<organism evidence="1 2">
    <name type="scientific">Filomicrobium insigne</name>
    <dbReference type="NCBI Taxonomy" id="418854"/>
    <lineage>
        <taxon>Bacteria</taxon>
        <taxon>Pseudomonadati</taxon>
        <taxon>Pseudomonadota</taxon>
        <taxon>Alphaproteobacteria</taxon>
        <taxon>Hyphomicrobiales</taxon>
        <taxon>Hyphomicrobiaceae</taxon>
        <taxon>Filomicrobium</taxon>
    </lineage>
</organism>
<sequence length="62" mass="7326">MCVRTVEDVQHPTFGAGEIPCLFCKFELPLRWFGRRVTFRGGLPIVQCYCPMCERTWRRVEC</sequence>